<comment type="function">
    <text evidence="4">May play a role in the regulation of cytokinesis.</text>
</comment>
<dbReference type="EMBL" id="JANIEX010000165">
    <property type="protein sequence ID" value="KAJ3571925.1"/>
    <property type="molecule type" value="Genomic_DNA"/>
</dbReference>
<evidence type="ECO:0000256" key="5">
    <source>
        <dbReference type="ARBA" id="ARBA00044801"/>
    </source>
</evidence>
<comment type="similarity">
    <text evidence="1">Belongs to the ataxin-10 family.</text>
</comment>
<dbReference type="InterPro" id="IPR011989">
    <property type="entry name" value="ARM-like"/>
</dbReference>
<keyword evidence="10" id="KW-1185">Reference proteome</keyword>
<dbReference type="Gene3D" id="1.25.10.10">
    <property type="entry name" value="Leucine-rich Repeat Variant"/>
    <property type="match status" value="1"/>
</dbReference>
<gene>
    <name evidence="9" type="ORF">NP233_g3434</name>
</gene>
<dbReference type="Pfam" id="PF09759">
    <property type="entry name" value="Atx10homo_assoc"/>
    <property type="match status" value="1"/>
</dbReference>
<dbReference type="GO" id="GO:0005829">
    <property type="term" value="C:cytosol"/>
    <property type="evidence" value="ECO:0007669"/>
    <property type="project" value="TreeGrafter"/>
</dbReference>
<dbReference type="InterPro" id="IPR051374">
    <property type="entry name" value="Ataxin-10/CTR86_families"/>
</dbReference>
<keyword evidence="2" id="KW-0132">Cell division</keyword>
<dbReference type="PANTHER" id="PTHR13255:SF0">
    <property type="entry name" value="ATAXIN-10"/>
    <property type="match status" value="1"/>
</dbReference>
<evidence type="ECO:0000313" key="10">
    <source>
        <dbReference type="Proteomes" id="UP001213000"/>
    </source>
</evidence>
<evidence type="ECO:0000259" key="8">
    <source>
        <dbReference type="Pfam" id="PF09759"/>
    </source>
</evidence>
<dbReference type="AlphaFoldDB" id="A0AAD5YXZ5"/>
<dbReference type="SUPFAM" id="SSF48371">
    <property type="entry name" value="ARM repeat"/>
    <property type="match status" value="1"/>
</dbReference>
<keyword evidence="3" id="KW-0131">Cell cycle</keyword>
<proteinExistence type="inferred from homology"/>
<evidence type="ECO:0000256" key="2">
    <source>
        <dbReference type="ARBA" id="ARBA00022618"/>
    </source>
</evidence>
<evidence type="ECO:0000256" key="1">
    <source>
        <dbReference type="ARBA" id="ARBA00008384"/>
    </source>
</evidence>
<dbReference type="GO" id="GO:0051301">
    <property type="term" value="P:cell division"/>
    <property type="evidence" value="ECO:0007669"/>
    <property type="project" value="UniProtKB-KW"/>
</dbReference>
<feature type="compositionally biased region" description="Polar residues" evidence="7">
    <location>
        <begin position="478"/>
        <end position="494"/>
    </location>
</feature>
<evidence type="ECO:0000256" key="4">
    <source>
        <dbReference type="ARBA" id="ARBA00044746"/>
    </source>
</evidence>
<dbReference type="PANTHER" id="PTHR13255">
    <property type="entry name" value="ATAXIN-10"/>
    <property type="match status" value="1"/>
</dbReference>
<reference evidence="9" key="1">
    <citation type="submission" date="2022-07" db="EMBL/GenBank/DDBJ databases">
        <title>Genome Sequence of Leucocoprinus birnbaumii.</title>
        <authorList>
            <person name="Buettner E."/>
        </authorList>
    </citation>
    <scope>NUCLEOTIDE SEQUENCE</scope>
    <source>
        <strain evidence="9">VT141</strain>
    </source>
</reference>
<sequence length="583" mass="65144">MAEPGDSLSKEFTVAYSELDIKNPDSILSFSQALDKISPELARSDQARVTLGLDATIWRPLDKVWKDLARGHSTFWEADESDDEGDGKSPKQFALATLCASVAKFTRNLVAGVPDNQSRAFHNEPELRRLLHYYTSWSAMEDEQSIAVARLLTQALSNLVTGHEELMGELWETYLNLPEDQGVIIRLLSSPDAKTLLSTLIFISNCLHESRKRTKLLCKTNVGIRMCISLLDNMLRLFEADEGSVGAQAFDIGYTILSRIIEEGLAAPLYKQFIIQDEIITPHQTTLLKIIDSYLQSNQSTPQTPIKPETLQIHISLTPMLTRAFFSLSRYAQTSIRHSLGLVIKKDDVNQSDQSDPKRPESERSMSPTSTSTIHTGSLEETQTQSFGSLNSLDVMLPKACEALVLVTQCMVTIAIEAEENAATLGLPDDASPKTNMKNYFIEARTSGVGVIESLIELLRLLDKFLPRINFGRRVSPTGRSTSRTPPEQEQAPGTDNHGFAYLKRDLVRLLGILCHEKRAVQDRVRGVGGIEVVMNMCVIDERNPYLREHAIFTLHNLLKDNRENQDVVDSIQPSGEWDKMVS</sequence>
<dbReference type="InterPro" id="IPR019156">
    <property type="entry name" value="Ataxin-10_domain"/>
</dbReference>
<evidence type="ECO:0000256" key="6">
    <source>
        <dbReference type="ARBA" id="ARBA00044805"/>
    </source>
</evidence>
<protein>
    <recommendedName>
        <fullName evidence="5">Ataxin-10 homolog</fullName>
    </recommendedName>
    <alternativeName>
        <fullName evidence="6">Copper transport protein 86</fullName>
    </alternativeName>
</protein>
<evidence type="ECO:0000313" key="9">
    <source>
        <dbReference type="EMBL" id="KAJ3571925.1"/>
    </source>
</evidence>
<name>A0AAD5YXZ5_9AGAR</name>
<evidence type="ECO:0000256" key="7">
    <source>
        <dbReference type="SAM" id="MobiDB-lite"/>
    </source>
</evidence>
<dbReference type="Proteomes" id="UP001213000">
    <property type="component" value="Unassembled WGS sequence"/>
</dbReference>
<comment type="caution">
    <text evidence="9">The sequence shown here is derived from an EMBL/GenBank/DDBJ whole genome shotgun (WGS) entry which is preliminary data.</text>
</comment>
<feature type="compositionally biased region" description="Polar residues" evidence="7">
    <location>
        <begin position="365"/>
        <end position="383"/>
    </location>
</feature>
<organism evidence="9 10">
    <name type="scientific">Leucocoprinus birnbaumii</name>
    <dbReference type="NCBI Taxonomy" id="56174"/>
    <lineage>
        <taxon>Eukaryota</taxon>
        <taxon>Fungi</taxon>
        <taxon>Dikarya</taxon>
        <taxon>Basidiomycota</taxon>
        <taxon>Agaricomycotina</taxon>
        <taxon>Agaricomycetes</taxon>
        <taxon>Agaricomycetidae</taxon>
        <taxon>Agaricales</taxon>
        <taxon>Agaricineae</taxon>
        <taxon>Agaricaceae</taxon>
        <taxon>Leucocoprinus</taxon>
    </lineage>
</organism>
<feature type="domain" description="Ataxin-10" evidence="8">
    <location>
        <begin position="503"/>
        <end position="577"/>
    </location>
</feature>
<feature type="compositionally biased region" description="Basic and acidic residues" evidence="7">
    <location>
        <begin position="347"/>
        <end position="364"/>
    </location>
</feature>
<dbReference type="InterPro" id="IPR016024">
    <property type="entry name" value="ARM-type_fold"/>
</dbReference>
<feature type="region of interest" description="Disordered" evidence="7">
    <location>
        <begin position="347"/>
        <end position="383"/>
    </location>
</feature>
<evidence type="ECO:0000256" key="3">
    <source>
        <dbReference type="ARBA" id="ARBA00023306"/>
    </source>
</evidence>
<feature type="region of interest" description="Disordered" evidence="7">
    <location>
        <begin position="476"/>
        <end position="498"/>
    </location>
</feature>
<accession>A0AAD5YXZ5</accession>